<dbReference type="SUPFAM" id="SSF46626">
    <property type="entry name" value="Cytochrome c"/>
    <property type="match status" value="3"/>
</dbReference>
<feature type="domain" description="Cytochrome c" evidence="9">
    <location>
        <begin position="350"/>
        <end position="441"/>
    </location>
</feature>
<proteinExistence type="predicted"/>
<comment type="caution">
    <text evidence="10">The sequence shown here is derived from an EMBL/GenBank/DDBJ whole genome shotgun (WGS) entry which is preliminary data.</text>
</comment>
<dbReference type="InterPro" id="IPR050597">
    <property type="entry name" value="Cytochrome_c_Oxidase_Subunit"/>
</dbReference>
<reference evidence="10 11" key="1">
    <citation type="journal article" date="2016" name="Int. J. Syst. Evol. Microbiol.">
        <title>Lysobacter erysipheiresistens sp. nov., an antagonist of powdery mildew, isolated from tobacco-cultivated soil.</title>
        <authorList>
            <person name="Xie B."/>
            <person name="Li T."/>
            <person name="Lin X."/>
            <person name="Wang C.J."/>
            <person name="Chen Y.J."/>
            <person name="Liu W.J."/>
            <person name="Zhao Z.W."/>
        </authorList>
    </citation>
    <scope>NUCLEOTIDE SEQUENCE [LARGE SCALE GENOMIC DNA]</scope>
    <source>
        <strain evidence="10 11">RS-LYSO-3</strain>
    </source>
</reference>
<dbReference type="PANTHER" id="PTHR33751:SF9">
    <property type="entry name" value="CYTOCHROME C4"/>
    <property type="match status" value="1"/>
</dbReference>
<feature type="domain" description="Cytochrome c" evidence="9">
    <location>
        <begin position="102"/>
        <end position="188"/>
    </location>
</feature>
<keyword evidence="8" id="KW-0472">Membrane</keyword>
<keyword evidence="2 6" id="KW-0349">Heme</keyword>
<keyword evidence="8" id="KW-0812">Transmembrane</keyword>
<evidence type="ECO:0000256" key="8">
    <source>
        <dbReference type="SAM" id="Phobius"/>
    </source>
</evidence>
<name>A0ABU7YYT5_9GAMM</name>
<sequence>MARRWREAIGRSRVWRWLQRAWSGLTAGSWGLAALRLVIVLAALGIGALLFVSAGLVPVAASQGHWPITRVLLHFAMIRSVQTHALAVKRPPPVDRALDERAMVLKGAGHYASGCLPCHGAPGQPRAEVVRHIVPQPPYLPPKIEQWSDKQLFWIVKHGIKYTAMPAWPSQQRDDEVWAMVAFLRRLPELQPAQFRRLAYGDSAAVGPEGTDLTLFDVAVGAASARLDHDGAGGDPGTVSDAAFALRVADCSRCHGRESQGTGAFPRLAGQKETYLLASLRAYARGERHSGVMEPVAVALGAGEMRALAGYYAALPVRGAGAGDGSRGSIAAEAAPTRAGRSENDERETGSIERGERLARRGDAALRIPSCVECHGPGDGARNPLYPRLAGQHPDYLALQLQLFKQGRRGGTAYSHIMETIAGSLEDADIDDLAAWYGSLPPSAASTAPRAAAD</sequence>
<organism evidence="10 11">
    <name type="scientific">Novilysobacter erysipheiresistens</name>
    <dbReference type="NCBI Taxonomy" id="1749332"/>
    <lineage>
        <taxon>Bacteria</taxon>
        <taxon>Pseudomonadati</taxon>
        <taxon>Pseudomonadota</taxon>
        <taxon>Gammaproteobacteria</taxon>
        <taxon>Lysobacterales</taxon>
        <taxon>Lysobacteraceae</taxon>
        <taxon>Novilysobacter</taxon>
    </lineage>
</organism>
<evidence type="ECO:0000256" key="6">
    <source>
        <dbReference type="PROSITE-ProRule" id="PRU00433"/>
    </source>
</evidence>
<dbReference type="InterPro" id="IPR009056">
    <property type="entry name" value="Cyt_c-like_dom"/>
</dbReference>
<feature type="compositionally biased region" description="Basic and acidic residues" evidence="7">
    <location>
        <begin position="340"/>
        <end position="353"/>
    </location>
</feature>
<evidence type="ECO:0000256" key="3">
    <source>
        <dbReference type="ARBA" id="ARBA00022723"/>
    </source>
</evidence>
<keyword evidence="4" id="KW-0249">Electron transport</keyword>
<feature type="domain" description="Cytochrome c" evidence="9">
    <location>
        <begin position="235"/>
        <end position="316"/>
    </location>
</feature>
<gene>
    <name evidence="10" type="ORF">SNE34_08905</name>
</gene>
<feature type="region of interest" description="Disordered" evidence="7">
    <location>
        <begin position="323"/>
        <end position="353"/>
    </location>
</feature>
<protein>
    <submittedName>
        <fullName evidence="10">C-type cytochrome</fullName>
    </submittedName>
</protein>
<evidence type="ECO:0000256" key="5">
    <source>
        <dbReference type="ARBA" id="ARBA00023004"/>
    </source>
</evidence>
<keyword evidence="11" id="KW-1185">Reference proteome</keyword>
<keyword evidence="3 6" id="KW-0479">Metal-binding</keyword>
<evidence type="ECO:0000256" key="4">
    <source>
        <dbReference type="ARBA" id="ARBA00022982"/>
    </source>
</evidence>
<keyword evidence="1" id="KW-0813">Transport</keyword>
<evidence type="ECO:0000313" key="11">
    <source>
        <dbReference type="Proteomes" id="UP001355056"/>
    </source>
</evidence>
<dbReference type="Proteomes" id="UP001355056">
    <property type="component" value="Unassembled WGS sequence"/>
</dbReference>
<keyword evidence="5 6" id="KW-0408">Iron</keyword>
<dbReference type="PANTHER" id="PTHR33751">
    <property type="entry name" value="CBB3-TYPE CYTOCHROME C OXIDASE SUBUNIT FIXP"/>
    <property type="match status" value="1"/>
</dbReference>
<feature type="transmembrane region" description="Helical" evidence="8">
    <location>
        <begin position="21"/>
        <end position="52"/>
    </location>
</feature>
<dbReference type="InterPro" id="IPR036909">
    <property type="entry name" value="Cyt_c-like_dom_sf"/>
</dbReference>
<dbReference type="RefSeq" id="WP_332616632.1">
    <property type="nucleotide sequence ID" value="NZ_JAXGFP010000004.1"/>
</dbReference>
<dbReference type="Gene3D" id="1.10.760.10">
    <property type="entry name" value="Cytochrome c-like domain"/>
    <property type="match status" value="3"/>
</dbReference>
<dbReference type="PROSITE" id="PS51007">
    <property type="entry name" value="CYTC"/>
    <property type="match status" value="3"/>
</dbReference>
<dbReference type="Pfam" id="PF13442">
    <property type="entry name" value="Cytochrome_CBB3"/>
    <property type="match status" value="1"/>
</dbReference>
<accession>A0ABU7YYT5</accession>
<evidence type="ECO:0000256" key="7">
    <source>
        <dbReference type="SAM" id="MobiDB-lite"/>
    </source>
</evidence>
<dbReference type="EMBL" id="JAXGFP010000004">
    <property type="protein sequence ID" value="MEG3184127.1"/>
    <property type="molecule type" value="Genomic_DNA"/>
</dbReference>
<evidence type="ECO:0000256" key="2">
    <source>
        <dbReference type="ARBA" id="ARBA00022617"/>
    </source>
</evidence>
<keyword evidence="8" id="KW-1133">Transmembrane helix</keyword>
<evidence type="ECO:0000256" key="1">
    <source>
        <dbReference type="ARBA" id="ARBA00022448"/>
    </source>
</evidence>
<evidence type="ECO:0000313" key="10">
    <source>
        <dbReference type="EMBL" id="MEG3184127.1"/>
    </source>
</evidence>
<evidence type="ECO:0000259" key="9">
    <source>
        <dbReference type="PROSITE" id="PS51007"/>
    </source>
</evidence>
<dbReference type="Pfam" id="PF00034">
    <property type="entry name" value="Cytochrom_C"/>
    <property type="match status" value="2"/>
</dbReference>